<evidence type="ECO:0000313" key="2">
    <source>
        <dbReference type="Proteomes" id="UP001172386"/>
    </source>
</evidence>
<accession>A0ACC3AAN9</accession>
<dbReference type="EMBL" id="JAPDRQ010000051">
    <property type="protein sequence ID" value="KAJ9658450.1"/>
    <property type="molecule type" value="Genomic_DNA"/>
</dbReference>
<reference evidence="1" key="1">
    <citation type="submission" date="2022-10" db="EMBL/GenBank/DDBJ databases">
        <title>Culturing micro-colonial fungi from biological soil crusts in the Mojave desert and describing Neophaeococcomyces mojavensis, and introducing the new genera and species Taxawa tesnikishii.</title>
        <authorList>
            <person name="Kurbessoian T."/>
            <person name="Stajich J.E."/>
        </authorList>
    </citation>
    <scope>NUCLEOTIDE SEQUENCE</scope>
    <source>
        <strain evidence="1">JES_112</strain>
    </source>
</reference>
<protein>
    <submittedName>
        <fullName evidence="1">Uncharacterized protein</fullName>
    </submittedName>
</protein>
<keyword evidence="2" id="KW-1185">Reference proteome</keyword>
<organism evidence="1 2">
    <name type="scientific">Neophaeococcomyces mojaviensis</name>
    <dbReference type="NCBI Taxonomy" id="3383035"/>
    <lineage>
        <taxon>Eukaryota</taxon>
        <taxon>Fungi</taxon>
        <taxon>Dikarya</taxon>
        <taxon>Ascomycota</taxon>
        <taxon>Pezizomycotina</taxon>
        <taxon>Eurotiomycetes</taxon>
        <taxon>Chaetothyriomycetidae</taxon>
        <taxon>Chaetothyriales</taxon>
        <taxon>Chaetothyriales incertae sedis</taxon>
        <taxon>Neophaeococcomyces</taxon>
    </lineage>
</organism>
<proteinExistence type="predicted"/>
<evidence type="ECO:0000313" key="1">
    <source>
        <dbReference type="EMBL" id="KAJ9658450.1"/>
    </source>
</evidence>
<sequence>MQHESVDPTISELLTILQPERPPPYEDTDPARPIRNDGRIDLHFNDENARISRYFRDKSRLDRAQPQHDSPLRMPTSILLKLNILMLVVGSRGDVQPFVAIAQALQRDGHKVRLATHPDFRLFVESHNVEFFNIGGNPSELMAYMVQNPGLVPKFTALCQGQVQRQRRTMEDITNASWRACFESGSFPPENSFRHSVNYTRKPRSKRRNPKPFIADMIIANPPASSHIHCAERLGVPLHIVFTSPSLLPKPADWHSNIAISGYAFLESAVLYDPPLALRLFLESGPPPVYVGFGSIVVDDPSSLTNIVIEAIRKTGNRAIISAGWSSLGRTAAGYVSTSPDILIFHEDCPHDWLFPQVSCVVHHGGAGTTAAGLKAGRPTVVVPFFGDQFFWGDIIYRAGAGPRPIPYRSITTVALADAITMALQDDTLGCAKKLREHIKSENGIKGAVQNIYAHLPLTTMGCSLIPTRTAAWRSKSNGAQLSALAATVLRKEKLLDWSDLVLHHSLEHNVAHGPFEPVSGAIWAVTELFYDSFRGMAEILTEVGRVPVLGHRLWETMHANRKRKKIGNLENEEVSEYSVPVTDQVSVRYAKSEEVEMLPKKHKLPGEYMLTGSGRILAAAARAPGTFTTAMAQGAHNMPLMWGDSKVRPAAKVTGIASGVKGGCRELALGVYDGVSGLFMQPISGLLEDGPKGFLTGTAKGVVGLPVKFFAAASGIVGYPLKGVDIAVSNAFKPDPVKAIRDQRMLQGEHEYLETSEQVRKDVVDQWRKILAKQ</sequence>
<comment type="caution">
    <text evidence="1">The sequence shown here is derived from an EMBL/GenBank/DDBJ whole genome shotgun (WGS) entry which is preliminary data.</text>
</comment>
<name>A0ACC3AAN9_9EURO</name>
<dbReference type="Proteomes" id="UP001172386">
    <property type="component" value="Unassembled WGS sequence"/>
</dbReference>
<gene>
    <name evidence="1" type="ORF">H2198_003734</name>
</gene>